<accession>A0A268RUQ6</accession>
<sequence length="70" mass="8179">MAKRFRGFPPPYPPKGPPKKGWGFKNILLQVLPPIIVFQLLRTLFFPTTFDLIVLTVIIVLFFCLFLRIF</sequence>
<feature type="transmembrane region" description="Helical" evidence="1">
    <location>
        <begin position="52"/>
        <end position="69"/>
    </location>
</feature>
<dbReference type="Proteomes" id="UP000216133">
    <property type="component" value="Unassembled WGS sequence"/>
</dbReference>
<comment type="caution">
    <text evidence="2">The sequence shown here is derived from an EMBL/GenBank/DDBJ whole genome shotgun (WGS) entry which is preliminary data.</text>
</comment>
<dbReference type="AlphaFoldDB" id="A0A268RUQ6"/>
<gene>
    <name evidence="2" type="ORF">CHH61_20950</name>
</gene>
<keyword evidence="1" id="KW-0812">Transmembrane</keyword>
<keyword evidence="1" id="KW-1133">Transmembrane helix</keyword>
<proteinExistence type="predicted"/>
<organism evidence="2 3">
    <name type="scientific">Shouchella clausii</name>
    <name type="common">Alkalihalobacillus clausii</name>
    <dbReference type="NCBI Taxonomy" id="79880"/>
    <lineage>
        <taxon>Bacteria</taxon>
        <taxon>Bacillati</taxon>
        <taxon>Bacillota</taxon>
        <taxon>Bacilli</taxon>
        <taxon>Bacillales</taxon>
        <taxon>Bacillaceae</taxon>
        <taxon>Shouchella</taxon>
    </lineage>
</organism>
<reference evidence="2 3" key="1">
    <citation type="submission" date="2017-07" db="EMBL/GenBank/DDBJ databases">
        <title>Isolation and whole genome analysis of endospore-forming bacteria from heroin.</title>
        <authorList>
            <person name="Kalinowski J."/>
            <person name="Ahrens B."/>
            <person name="Al-Dilaimi A."/>
            <person name="Winkler A."/>
            <person name="Wibberg D."/>
            <person name="Schleenbecker U."/>
            <person name="Ruckert C."/>
            <person name="Wolfel R."/>
            <person name="Grass G."/>
        </authorList>
    </citation>
    <scope>NUCLEOTIDE SEQUENCE [LARGE SCALE GENOMIC DNA]</scope>
    <source>
        <strain evidence="2 3">7523-2</strain>
    </source>
</reference>
<evidence type="ECO:0000313" key="3">
    <source>
        <dbReference type="Proteomes" id="UP000216133"/>
    </source>
</evidence>
<dbReference type="EMBL" id="NPBS01000132">
    <property type="protein sequence ID" value="PAF23983.1"/>
    <property type="molecule type" value="Genomic_DNA"/>
</dbReference>
<keyword evidence="1" id="KW-0472">Membrane</keyword>
<evidence type="ECO:0000313" key="2">
    <source>
        <dbReference type="EMBL" id="PAF23983.1"/>
    </source>
</evidence>
<dbReference type="RefSeq" id="WP_094426796.1">
    <property type="nucleotide sequence ID" value="NZ_CP019985.1"/>
</dbReference>
<dbReference type="GeneID" id="86926857"/>
<protein>
    <submittedName>
        <fullName evidence="2">Uncharacterized protein</fullName>
    </submittedName>
</protein>
<name>A0A268RUQ6_SHOCL</name>
<evidence type="ECO:0000256" key="1">
    <source>
        <dbReference type="SAM" id="Phobius"/>
    </source>
</evidence>